<feature type="transmembrane region" description="Helical" evidence="1">
    <location>
        <begin position="75"/>
        <end position="94"/>
    </location>
</feature>
<proteinExistence type="predicted"/>
<protein>
    <recommendedName>
        <fullName evidence="3">Integral membrane protein</fullName>
    </recommendedName>
</protein>
<organism evidence="2">
    <name type="scientific">Singulisphaera sp. Ch08</name>
    <dbReference type="NCBI Taxonomy" id="3120278"/>
    <lineage>
        <taxon>Bacteria</taxon>
        <taxon>Pseudomonadati</taxon>
        <taxon>Planctomycetota</taxon>
        <taxon>Planctomycetia</taxon>
        <taxon>Isosphaerales</taxon>
        <taxon>Isosphaeraceae</taxon>
        <taxon>Singulisphaera</taxon>
    </lineage>
</organism>
<gene>
    <name evidence="2" type="ORF">V5E97_20685</name>
</gene>
<keyword evidence="1" id="KW-0472">Membrane</keyword>
<name>A0AAU7C702_9BACT</name>
<evidence type="ECO:0000313" key="2">
    <source>
        <dbReference type="EMBL" id="XBH00774.1"/>
    </source>
</evidence>
<evidence type="ECO:0000256" key="1">
    <source>
        <dbReference type="SAM" id="Phobius"/>
    </source>
</evidence>
<reference evidence="2" key="1">
    <citation type="submission" date="2024-05" db="EMBL/GenBank/DDBJ databases">
        <title>Planctomycetes of the genus Singulisphaera possess chitinolytic capabilities.</title>
        <authorList>
            <person name="Ivanova A."/>
        </authorList>
    </citation>
    <scope>NUCLEOTIDE SEQUENCE</scope>
    <source>
        <strain evidence="2">Ch08T</strain>
    </source>
</reference>
<dbReference type="SUPFAM" id="SSF82866">
    <property type="entry name" value="Multidrug efflux transporter AcrB transmembrane domain"/>
    <property type="match status" value="1"/>
</dbReference>
<sequence length="121" mass="14212">MEANIPEHRSTAEAKWQARERYWRQKLGRIRLGVEPIEDQVAKYRRVTWMLTAVPVVLALIFVALFTAFRRPDVGLILAGVLLLPVVTLAWFDFRLLKLRVARYSREFEEYHRESTPSGRT</sequence>
<keyword evidence="1" id="KW-0812">Transmembrane</keyword>
<dbReference type="AlphaFoldDB" id="A0AAU7C702"/>
<feature type="transmembrane region" description="Helical" evidence="1">
    <location>
        <begin position="47"/>
        <end position="69"/>
    </location>
</feature>
<dbReference type="RefSeq" id="WP_406693445.1">
    <property type="nucleotide sequence ID" value="NZ_CP155447.1"/>
</dbReference>
<keyword evidence="1" id="KW-1133">Transmembrane helix</keyword>
<accession>A0AAU7C702</accession>
<evidence type="ECO:0008006" key="3">
    <source>
        <dbReference type="Google" id="ProtNLM"/>
    </source>
</evidence>
<dbReference type="EMBL" id="CP155447">
    <property type="protein sequence ID" value="XBH00774.1"/>
    <property type="molecule type" value="Genomic_DNA"/>
</dbReference>